<dbReference type="EMBL" id="JAXIOK010000007">
    <property type="protein sequence ID" value="KAK4766349.1"/>
    <property type="molecule type" value="Genomic_DNA"/>
</dbReference>
<evidence type="ECO:0000313" key="3">
    <source>
        <dbReference type="Proteomes" id="UP001345219"/>
    </source>
</evidence>
<dbReference type="InterPro" id="IPR013114">
    <property type="entry name" value="FabA_FabZ"/>
</dbReference>
<dbReference type="Pfam" id="PF07977">
    <property type="entry name" value="FabA"/>
    <property type="match status" value="1"/>
</dbReference>
<dbReference type="SUPFAM" id="SSF54637">
    <property type="entry name" value="Thioesterase/thiol ester dehydrase-isomerase"/>
    <property type="match status" value="1"/>
</dbReference>
<keyword evidence="3" id="KW-1185">Reference proteome</keyword>
<accession>A0AAN7KJH0</accession>
<gene>
    <name evidence="2" type="ORF">SAY87_007991</name>
</gene>
<comment type="caution">
    <text evidence="2">The sequence shown here is derived from an EMBL/GenBank/DDBJ whole genome shotgun (WGS) entry which is preliminary data.</text>
</comment>
<dbReference type="PANTHER" id="PTHR30272:SF1">
    <property type="entry name" value="3-HYDROXYACYL-[ACYL-CARRIER-PROTEIN] DEHYDRATASE"/>
    <property type="match status" value="1"/>
</dbReference>
<evidence type="ECO:0000256" key="1">
    <source>
        <dbReference type="ARBA" id="ARBA00023239"/>
    </source>
</evidence>
<keyword evidence="1" id="KW-0456">Lyase</keyword>
<proteinExistence type="predicted"/>
<dbReference type="PANTHER" id="PTHR30272">
    <property type="entry name" value="3-HYDROXYACYL-[ACYL-CARRIER-PROTEIN] DEHYDRATASE"/>
    <property type="match status" value="1"/>
</dbReference>
<dbReference type="GO" id="GO:0016829">
    <property type="term" value="F:lyase activity"/>
    <property type="evidence" value="ECO:0007669"/>
    <property type="project" value="UniProtKB-KW"/>
</dbReference>
<reference evidence="2 3" key="1">
    <citation type="journal article" date="2023" name="Hortic Res">
        <title>Pangenome of water caltrop reveals structural variations and asymmetric subgenome divergence after allopolyploidization.</title>
        <authorList>
            <person name="Zhang X."/>
            <person name="Chen Y."/>
            <person name="Wang L."/>
            <person name="Yuan Y."/>
            <person name="Fang M."/>
            <person name="Shi L."/>
            <person name="Lu R."/>
            <person name="Comes H.P."/>
            <person name="Ma Y."/>
            <person name="Chen Y."/>
            <person name="Huang G."/>
            <person name="Zhou Y."/>
            <person name="Zheng Z."/>
            <person name="Qiu Y."/>
        </authorList>
    </citation>
    <scope>NUCLEOTIDE SEQUENCE [LARGE SCALE GENOMIC DNA]</scope>
    <source>
        <tissue evidence="2">Roots</tissue>
    </source>
</reference>
<name>A0AAN7KJH0_9MYRT</name>
<protein>
    <submittedName>
        <fullName evidence="2">Uncharacterized protein</fullName>
    </submittedName>
</protein>
<dbReference type="Proteomes" id="UP001345219">
    <property type="component" value="Chromosome 7"/>
</dbReference>
<dbReference type="AlphaFoldDB" id="A0AAN7KJH0"/>
<organism evidence="2 3">
    <name type="scientific">Trapa incisa</name>
    <dbReference type="NCBI Taxonomy" id="236973"/>
    <lineage>
        <taxon>Eukaryota</taxon>
        <taxon>Viridiplantae</taxon>
        <taxon>Streptophyta</taxon>
        <taxon>Embryophyta</taxon>
        <taxon>Tracheophyta</taxon>
        <taxon>Spermatophyta</taxon>
        <taxon>Magnoliopsida</taxon>
        <taxon>eudicotyledons</taxon>
        <taxon>Gunneridae</taxon>
        <taxon>Pentapetalae</taxon>
        <taxon>rosids</taxon>
        <taxon>malvids</taxon>
        <taxon>Myrtales</taxon>
        <taxon>Lythraceae</taxon>
        <taxon>Trapa</taxon>
    </lineage>
</organism>
<sequence length="99" mass="11476">MFKDQPTVAERLARQNRRPLKLPSVSHLSPSPTVAGVSAVAIKNVTINDNFFLQHFPERPIMPGVPTQFYRCFRQRRKFPTKTWCKTNLSVYLMKILLC</sequence>
<dbReference type="InterPro" id="IPR029069">
    <property type="entry name" value="HotDog_dom_sf"/>
</dbReference>
<dbReference type="Gene3D" id="3.10.129.10">
    <property type="entry name" value="Hotdog Thioesterase"/>
    <property type="match status" value="1"/>
</dbReference>
<evidence type="ECO:0000313" key="2">
    <source>
        <dbReference type="EMBL" id="KAK4766349.1"/>
    </source>
</evidence>